<keyword evidence="2" id="KW-1185">Reference proteome</keyword>
<proteinExistence type="predicted"/>
<comment type="caution">
    <text evidence="1">The sequence shown here is derived from an EMBL/GenBank/DDBJ whole genome shotgun (WGS) entry which is preliminary data.</text>
</comment>
<evidence type="ECO:0000313" key="2">
    <source>
        <dbReference type="Proteomes" id="UP000271974"/>
    </source>
</evidence>
<reference evidence="1 2" key="1">
    <citation type="submission" date="2019-01" db="EMBL/GenBank/DDBJ databases">
        <title>A draft genome assembly of the solar-powered sea slug Elysia chlorotica.</title>
        <authorList>
            <person name="Cai H."/>
            <person name="Li Q."/>
            <person name="Fang X."/>
            <person name="Li J."/>
            <person name="Curtis N.E."/>
            <person name="Altenburger A."/>
            <person name="Shibata T."/>
            <person name="Feng M."/>
            <person name="Maeda T."/>
            <person name="Schwartz J.A."/>
            <person name="Shigenobu S."/>
            <person name="Lundholm N."/>
            <person name="Nishiyama T."/>
            <person name="Yang H."/>
            <person name="Hasebe M."/>
            <person name="Li S."/>
            <person name="Pierce S.K."/>
            <person name="Wang J."/>
        </authorList>
    </citation>
    <scope>NUCLEOTIDE SEQUENCE [LARGE SCALE GENOMIC DNA]</scope>
    <source>
        <strain evidence="1">EC2010</strain>
        <tissue evidence="1">Whole organism of an adult</tissue>
    </source>
</reference>
<name>A0A433TWM5_ELYCH</name>
<dbReference type="Proteomes" id="UP000271974">
    <property type="component" value="Unassembled WGS sequence"/>
</dbReference>
<organism evidence="1 2">
    <name type="scientific">Elysia chlorotica</name>
    <name type="common">Eastern emerald elysia</name>
    <name type="synonym">Sea slug</name>
    <dbReference type="NCBI Taxonomy" id="188477"/>
    <lineage>
        <taxon>Eukaryota</taxon>
        <taxon>Metazoa</taxon>
        <taxon>Spiralia</taxon>
        <taxon>Lophotrochozoa</taxon>
        <taxon>Mollusca</taxon>
        <taxon>Gastropoda</taxon>
        <taxon>Heterobranchia</taxon>
        <taxon>Euthyneura</taxon>
        <taxon>Panpulmonata</taxon>
        <taxon>Sacoglossa</taxon>
        <taxon>Placobranchoidea</taxon>
        <taxon>Plakobranchidae</taxon>
        <taxon>Elysia</taxon>
    </lineage>
</organism>
<gene>
    <name evidence="1" type="ORF">EGW08_006340</name>
</gene>
<protein>
    <submittedName>
        <fullName evidence="1">Uncharacterized protein</fullName>
    </submittedName>
</protein>
<evidence type="ECO:0000313" key="1">
    <source>
        <dbReference type="EMBL" id="RUS85937.1"/>
    </source>
</evidence>
<accession>A0A433TWM5</accession>
<dbReference type="EMBL" id="RQTK01000156">
    <property type="protein sequence ID" value="RUS85937.1"/>
    <property type="molecule type" value="Genomic_DNA"/>
</dbReference>
<dbReference type="AlphaFoldDB" id="A0A433TWM5"/>
<sequence length="310" mass="35558">MVSAFSTGCHSSFTFSSRKQAHYSLMFSISTPTSSWIFCAGGWSSVLIWSSLWRFPHCRWGFCSVCYLIYSNTLRSQPLSLLSCPHESLIFPPELNLPQSIFLLSSELLLTTSLHLFPLFFRIFCAGGWSSVLIWSHLWRFPHCRWGFCSVCYLIYSNTLRSQPLSLLSCPHESLIFPPELNWLQSLFLLSSELFLTTSLHLFPLFFRIFCAGGWSSVLIWSPLWRFPHCRWGFCSVCYLIYSNTLRSQPLSLLSCPHASLIFPPELNLPQSLFLLSSELLLTTSLHLFPLFFAHSPFVPVAYDTRSARS</sequence>